<gene>
    <name evidence="6" type="primary">Aste57867_7744</name>
    <name evidence="5" type="ORF">As57867_007715</name>
    <name evidence="6" type="ORF">ASTE57867_7744</name>
</gene>
<dbReference type="PROSITE" id="PS50088">
    <property type="entry name" value="ANK_REPEAT"/>
    <property type="match status" value="1"/>
</dbReference>
<evidence type="ECO:0000313" key="7">
    <source>
        <dbReference type="Proteomes" id="UP000332933"/>
    </source>
</evidence>
<dbReference type="Pfam" id="PF00069">
    <property type="entry name" value="Pkinase"/>
    <property type="match status" value="2"/>
</dbReference>
<protein>
    <submittedName>
        <fullName evidence="6">Aste57867_7744 protein</fullName>
    </submittedName>
</protein>
<dbReference type="InterPro" id="IPR036770">
    <property type="entry name" value="Ankyrin_rpt-contain_sf"/>
</dbReference>
<dbReference type="GO" id="GO:0005524">
    <property type="term" value="F:ATP binding"/>
    <property type="evidence" value="ECO:0007669"/>
    <property type="project" value="InterPro"/>
</dbReference>
<dbReference type="PROSITE" id="PS50011">
    <property type="entry name" value="PROTEIN_KINASE_DOM"/>
    <property type="match status" value="1"/>
</dbReference>
<evidence type="ECO:0000256" key="1">
    <source>
        <dbReference type="ARBA" id="ARBA00022737"/>
    </source>
</evidence>
<dbReference type="EMBL" id="CAADRA010004519">
    <property type="protein sequence ID" value="VFT84644.1"/>
    <property type="molecule type" value="Genomic_DNA"/>
</dbReference>
<feature type="repeat" description="ANK" evidence="3">
    <location>
        <begin position="380"/>
        <end position="413"/>
    </location>
</feature>
<organism evidence="6 7">
    <name type="scientific">Aphanomyces stellatus</name>
    <dbReference type="NCBI Taxonomy" id="120398"/>
    <lineage>
        <taxon>Eukaryota</taxon>
        <taxon>Sar</taxon>
        <taxon>Stramenopiles</taxon>
        <taxon>Oomycota</taxon>
        <taxon>Saprolegniomycetes</taxon>
        <taxon>Saprolegniales</taxon>
        <taxon>Verrucalvaceae</taxon>
        <taxon>Aphanomyces</taxon>
    </lineage>
</organism>
<dbReference type="Proteomes" id="UP000332933">
    <property type="component" value="Unassembled WGS sequence"/>
</dbReference>
<dbReference type="SUPFAM" id="SSF48403">
    <property type="entry name" value="Ankyrin repeat"/>
    <property type="match status" value="4"/>
</dbReference>
<dbReference type="PANTHER" id="PTHR24198">
    <property type="entry name" value="ANKYRIN REPEAT AND PROTEIN KINASE DOMAIN-CONTAINING PROTEIN"/>
    <property type="match status" value="1"/>
</dbReference>
<dbReference type="InterPro" id="IPR002110">
    <property type="entry name" value="Ankyrin_rpt"/>
</dbReference>
<keyword evidence="7" id="KW-1185">Reference proteome</keyword>
<evidence type="ECO:0000256" key="2">
    <source>
        <dbReference type="ARBA" id="ARBA00023043"/>
    </source>
</evidence>
<evidence type="ECO:0000256" key="3">
    <source>
        <dbReference type="PROSITE-ProRule" id="PRU00023"/>
    </source>
</evidence>
<reference evidence="6 7" key="1">
    <citation type="submission" date="2019-03" db="EMBL/GenBank/DDBJ databases">
        <authorList>
            <person name="Gaulin E."/>
            <person name="Dumas B."/>
        </authorList>
    </citation>
    <scope>NUCLEOTIDE SEQUENCE [LARGE SCALE GENOMIC DNA]</scope>
    <source>
        <strain evidence="6">CBS 568.67</strain>
    </source>
</reference>
<dbReference type="Gene3D" id="1.10.510.10">
    <property type="entry name" value="Transferase(Phosphotransferase) domain 1"/>
    <property type="match status" value="1"/>
</dbReference>
<sequence>MTLRTYVQEGNIELVRLTLPSAATNDVQGDGERCLLCETLHNFNNDKNESTNKVQEEIFHLLLACNLVDVNYICHELCSPLMTAVRVAPIEIIRQMCQHPATRINLKDKDGNGALMYAAKAGRAEIIWFLVNCEGIDTSSVNEQGQTPLMGYIEANAINPPNDFEECVQLLLQGTHVTDKECKTALLLLQESKASKECKEAITRLLCNSPDCEIHPTLATTNESTLPSTTATMGAETLPPRSDLATHIVFCSTAQSAVSENGITKVDTPQPPDYFGILHDGDAIQLRNLLIKATRQDLQQVDNDGMCLICRAIFLAEKLGDYGMPFEILLLMLDCVAVDINYICKDGKTPLMRAVGSSLETIVGQICRRRDIQINMADDTGQTALHMAAVSSNSEKLRSILQYDGINVNSINGLGQTPLMNFAASVTAAMRNRMISIDFLFLICPDIDVNVRNMDGKTAVMLLQDSSADDMVKEEITRVIAKRPTLDISTVHPKSGDTLWSWALARKFDSIVDILLQRKDFTLKSLNPLDPEALVAAARSAPIEILNALSEQNESNINYVNLHGDTALQVAATRYRHDVVERLLQCKRIDINKVDKVSLPFRAIPRQMFNRKKNGNSALMLLAKVATKLSDYTKFKANDPKKAAQFLLGAPNIDVNATNYKGESALFMLLESGIIRSPHMVDFIASWICRHKSFNVSKKLSKVVRTGRFLITPLAWALQRQMNETASALLDRTGVDLNSPDDDNNSPLVLATMQGNVIAVEKLCRRRDVDVNFLTTGCTTSLYLVCQSKSKMSTEEEQLRELLLSRDDLDINLRYEEGMTVLHIATRNHRSDIVQRLCQRLDLQPNLRDESDRSALFSAVRNGYDDILHTLLARRDVDSNICCEDDKKAVLRAVRHGFVTTLEILLTKTAVGSYLEEISPLAIEYDQYEVAQLFLTHGVAKEMLKDPSFSMDKLAPLLTPTSAETLLLYDLPIEIRNHAIVNRVDHAHTWAKFMDSHTPLPSSSIRLEVVASILNHPNFKDHRRVVARQLALATDQQGRTVLQITDADTRTILNEVLFFCGRYDIADGKPIHVSATAIVVHAYDHGLFKQVFRQHAKDDVQLAKADIEKCFTFLGQSHDTYLQFLDTTSAGDDIIHEADFVQFCTHQIGDVAKVALKFMRNQDEHAREVHARKSLDREFVIGLLPMLDQDEISHAVTSLTLPDGLNMIEYPYVLVMPAADRSLEDIFLKERPDDNKIRALVQDVATALSHLHAKRLVHGDLKKLNVLRVNHKLQLADMDATTAFGKLLGSKFSSGILPPEMFYKLQDDADESMHEVYWKRTGRSEMRQKVKPRGGGYVVRSFHESIPPNGLPYILQKASPAHDIWAFGCMLYQMYSESELVPTDRNQDVEDEAIARAATWTNDELRERIRHKIPNALARDLIESLLVVDPDCRMNIKQVLAHPYFHVESTSSNALILSKLDKLDYKITSGFQDISTKLTDVTTLTREGLNDLAKTKEELMRGIFQATEVLVPTSFVILPFNLRDKTIDVENALEETSGFLHKITKMGERFMDATKANKAIGPIIRIVTPGAPLFLYLIDEVNGSPVVPDKPDALYPIEIDTKSQDYVAFMTTALPYLQKGFKFLKAANTIAGFLKALGVPSLEKEALDNMSEKLEQATKMSLVFDFDVLQSAVESTSKGAPVERIRGAALRQLVRFFEKADPEKDFSGLERTYASNGHAVWTAKACVQVFEAQRLANTAQIISKNSIQDMTPPEMYLAMLNEMPQDEARLNKTPHVSEHQVIVKDTRKSPCSVM</sequence>
<dbReference type="PROSITE" id="PS50297">
    <property type="entry name" value="ANK_REP_REGION"/>
    <property type="match status" value="1"/>
</dbReference>
<keyword evidence="1" id="KW-0677">Repeat</keyword>
<dbReference type="SMART" id="SM00248">
    <property type="entry name" value="ANK"/>
    <property type="match status" value="13"/>
</dbReference>
<dbReference type="PANTHER" id="PTHR24198:SF165">
    <property type="entry name" value="ANKYRIN REPEAT-CONTAINING PROTEIN-RELATED"/>
    <property type="match status" value="1"/>
</dbReference>
<feature type="domain" description="Protein kinase" evidence="4">
    <location>
        <begin position="1077"/>
        <end position="1445"/>
    </location>
</feature>
<evidence type="ECO:0000313" key="6">
    <source>
        <dbReference type="EMBL" id="VFT84644.1"/>
    </source>
</evidence>
<reference evidence="5" key="2">
    <citation type="submission" date="2019-06" db="EMBL/GenBank/DDBJ databases">
        <title>Genomics analysis of Aphanomyces spp. identifies a new class of oomycete effector associated with host adaptation.</title>
        <authorList>
            <person name="Gaulin E."/>
        </authorList>
    </citation>
    <scope>NUCLEOTIDE SEQUENCE</scope>
    <source>
        <strain evidence="5">CBS 578.67</strain>
    </source>
</reference>
<dbReference type="GO" id="GO:0004672">
    <property type="term" value="F:protein kinase activity"/>
    <property type="evidence" value="ECO:0007669"/>
    <property type="project" value="InterPro"/>
</dbReference>
<keyword evidence="2 3" id="KW-0040">ANK repeat</keyword>
<evidence type="ECO:0000259" key="4">
    <source>
        <dbReference type="PROSITE" id="PS50011"/>
    </source>
</evidence>
<name>A0A485KIS4_9STRA</name>
<evidence type="ECO:0000313" key="5">
    <source>
        <dbReference type="EMBL" id="KAF0702794.1"/>
    </source>
</evidence>
<dbReference type="Gene3D" id="1.25.40.20">
    <property type="entry name" value="Ankyrin repeat-containing domain"/>
    <property type="match status" value="5"/>
</dbReference>
<dbReference type="EMBL" id="VJMH01004501">
    <property type="protein sequence ID" value="KAF0702794.1"/>
    <property type="molecule type" value="Genomic_DNA"/>
</dbReference>
<dbReference type="Pfam" id="PF12796">
    <property type="entry name" value="Ank_2"/>
    <property type="match status" value="4"/>
</dbReference>
<dbReference type="SMART" id="SM00220">
    <property type="entry name" value="S_TKc"/>
    <property type="match status" value="1"/>
</dbReference>
<accession>A0A485KIS4</accession>
<dbReference type="InterPro" id="IPR000719">
    <property type="entry name" value="Prot_kinase_dom"/>
</dbReference>
<dbReference type="InterPro" id="IPR011009">
    <property type="entry name" value="Kinase-like_dom_sf"/>
</dbReference>
<dbReference type="SUPFAM" id="SSF56112">
    <property type="entry name" value="Protein kinase-like (PK-like)"/>
    <property type="match status" value="1"/>
</dbReference>
<proteinExistence type="predicted"/>